<gene>
    <name evidence="1" type="ORF">V1478_014377</name>
</gene>
<organism evidence="1 2">
    <name type="scientific">Vespula squamosa</name>
    <name type="common">Southern yellow jacket</name>
    <name type="synonym">Wasp</name>
    <dbReference type="NCBI Taxonomy" id="30214"/>
    <lineage>
        <taxon>Eukaryota</taxon>
        <taxon>Metazoa</taxon>
        <taxon>Ecdysozoa</taxon>
        <taxon>Arthropoda</taxon>
        <taxon>Hexapoda</taxon>
        <taxon>Insecta</taxon>
        <taxon>Pterygota</taxon>
        <taxon>Neoptera</taxon>
        <taxon>Endopterygota</taxon>
        <taxon>Hymenoptera</taxon>
        <taxon>Apocrita</taxon>
        <taxon>Aculeata</taxon>
        <taxon>Vespoidea</taxon>
        <taxon>Vespidae</taxon>
        <taxon>Vespinae</taxon>
        <taxon>Vespula</taxon>
    </lineage>
</organism>
<proteinExistence type="predicted"/>
<evidence type="ECO:0000313" key="1">
    <source>
        <dbReference type="EMBL" id="KAL2716701.1"/>
    </source>
</evidence>
<sequence length="178" mass="20470">MTLDKKETKEQRLDGLFVDIRHYEDVTGNDNATMTTTTTTTTTYEAFFEQYEHYLMSRHTSSGCLEKNITSVANVFCAASSLRDDITNVFLRAINVDFARSPTRCHREASYTRPQFQILARISRRIKRMGCLLYLYVSRYLVDHFGGINTANDNNIAYFSTIYRITLTSSNSITNSNH</sequence>
<protein>
    <submittedName>
        <fullName evidence="1">Uncharacterized protein</fullName>
    </submittedName>
</protein>
<name>A0ABD2A7X2_VESSQ</name>
<dbReference type="Proteomes" id="UP001607302">
    <property type="component" value="Unassembled WGS sequence"/>
</dbReference>
<accession>A0ABD2A7X2</accession>
<reference evidence="1 2" key="1">
    <citation type="journal article" date="2024" name="Ann. Entomol. Soc. Am.">
        <title>Genomic analyses of the southern and eastern yellowjacket wasps (Hymenoptera: Vespidae) reveal evolutionary signatures of social life.</title>
        <authorList>
            <person name="Catto M.A."/>
            <person name="Caine P.B."/>
            <person name="Orr S.E."/>
            <person name="Hunt B.G."/>
            <person name="Goodisman M.A.D."/>
        </authorList>
    </citation>
    <scope>NUCLEOTIDE SEQUENCE [LARGE SCALE GENOMIC DNA]</scope>
    <source>
        <strain evidence="1">233</strain>
        <tissue evidence="1">Head and thorax</tissue>
    </source>
</reference>
<evidence type="ECO:0000313" key="2">
    <source>
        <dbReference type="Proteomes" id="UP001607302"/>
    </source>
</evidence>
<dbReference type="AlphaFoldDB" id="A0ABD2A7X2"/>
<keyword evidence="2" id="KW-1185">Reference proteome</keyword>
<dbReference type="EMBL" id="JAUDFV010000154">
    <property type="protein sequence ID" value="KAL2716701.1"/>
    <property type="molecule type" value="Genomic_DNA"/>
</dbReference>
<comment type="caution">
    <text evidence="1">The sequence shown here is derived from an EMBL/GenBank/DDBJ whole genome shotgun (WGS) entry which is preliminary data.</text>
</comment>